<dbReference type="EMBL" id="JASBWT010000023">
    <property type="protein sequence ID" value="KAJ9094971.1"/>
    <property type="molecule type" value="Genomic_DNA"/>
</dbReference>
<reference evidence="1" key="1">
    <citation type="submission" date="2023-04" db="EMBL/GenBank/DDBJ databases">
        <title>Draft Genome sequencing of Naganishia species isolated from polar environments using Oxford Nanopore Technology.</title>
        <authorList>
            <person name="Leo P."/>
            <person name="Venkateswaran K."/>
        </authorList>
    </citation>
    <scope>NUCLEOTIDE SEQUENCE</scope>
    <source>
        <strain evidence="1">MNA-CCFEE 5423</strain>
    </source>
</reference>
<proteinExistence type="predicted"/>
<gene>
    <name evidence="1" type="ORF">QFC21_005764</name>
</gene>
<sequence length="288" mass="32013">MFKDTTSYYRQPVGFGPAAGPRQGPDGQRFTTWKEARVQLTSVVYDCDRASAQSLLPEGYEIASETQQATVLFEVMNLRNLPWLAGRGYNTWGVYVNDVVCKLSDESVKASYLLVLFENFCDPIVTGREELGFPKVWAELPDPITQEDHLVHTASWLGTEFMRLAVPVQERPVEESPSMNARPYTMPSVEGLLHHRYVPTVGEPGKHDASYPIFVPGGGSKTPPITRYFAPTGSIQDCNLQIARHPWEKLPTIHNIVDGLASLKLGRVREFAHQDIAGAGDVSGVRKL</sequence>
<protein>
    <submittedName>
        <fullName evidence="1">Uncharacterized protein</fullName>
    </submittedName>
</protein>
<keyword evidence="2" id="KW-1185">Reference proteome</keyword>
<organism evidence="1 2">
    <name type="scientific">Naganishia friedmannii</name>
    <dbReference type="NCBI Taxonomy" id="89922"/>
    <lineage>
        <taxon>Eukaryota</taxon>
        <taxon>Fungi</taxon>
        <taxon>Dikarya</taxon>
        <taxon>Basidiomycota</taxon>
        <taxon>Agaricomycotina</taxon>
        <taxon>Tremellomycetes</taxon>
        <taxon>Filobasidiales</taxon>
        <taxon>Filobasidiaceae</taxon>
        <taxon>Naganishia</taxon>
    </lineage>
</organism>
<evidence type="ECO:0000313" key="1">
    <source>
        <dbReference type="EMBL" id="KAJ9094971.1"/>
    </source>
</evidence>
<comment type="caution">
    <text evidence="1">The sequence shown here is derived from an EMBL/GenBank/DDBJ whole genome shotgun (WGS) entry which is preliminary data.</text>
</comment>
<accession>A0ACC2V7C0</accession>
<dbReference type="Proteomes" id="UP001227268">
    <property type="component" value="Unassembled WGS sequence"/>
</dbReference>
<name>A0ACC2V7C0_9TREE</name>
<evidence type="ECO:0000313" key="2">
    <source>
        <dbReference type="Proteomes" id="UP001227268"/>
    </source>
</evidence>